<feature type="compositionally biased region" description="Low complexity" evidence="1">
    <location>
        <begin position="201"/>
        <end position="210"/>
    </location>
</feature>
<feature type="compositionally biased region" description="Basic and acidic residues" evidence="1">
    <location>
        <begin position="457"/>
        <end position="468"/>
    </location>
</feature>
<dbReference type="PANTHER" id="PTHR14580:SF0">
    <property type="entry name" value="MULTIPLE MYELOMA TUMOR-ASSOCIATED PROTEIN 2"/>
    <property type="match status" value="1"/>
</dbReference>
<dbReference type="Proteomes" id="UP001165090">
    <property type="component" value="Unassembled WGS sequence"/>
</dbReference>
<reference evidence="3 4" key="1">
    <citation type="journal article" date="2023" name="IScience">
        <title>Expanded male sex-determining region conserved during the evolution of homothallism in the green alga Volvox.</title>
        <authorList>
            <person name="Yamamoto K."/>
            <person name="Matsuzaki R."/>
            <person name="Mahakham W."/>
            <person name="Heman W."/>
            <person name="Sekimoto H."/>
            <person name="Kawachi M."/>
            <person name="Minakuchi Y."/>
            <person name="Toyoda A."/>
            <person name="Nozaki H."/>
        </authorList>
    </citation>
    <scope>NUCLEOTIDE SEQUENCE [LARGE SCALE GENOMIC DNA]</scope>
    <source>
        <strain evidence="3 4">NIES-4468</strain>
    </source>
</reference>
<dbReference type="EMBL" id="BSDZ01000094">
    <property type="protein sequence ID" value="GLI70400.1"/>
    <property type="molecule type" value="Genomic_DNA"/>
</dbReference>
<evidence type="ECO:0000256" key="1">
    <source>
        <dbReference type="SAM" id="MobiDB-lite"/>
    </source>
</evidence>
<evidence type="ECO:0000313" key="3">
    <source>
        <dbReference type="EMBL" id="GLI70400.1"/>
    </source>
</evidence>
<dbReference type="InterPro" id="IPR019315">
    <property type="entry name" value="MMTA2_N"/>
</dbReference>
<protein>
    <recommendedName>
        <fullName evidence="2">Multiple myeloma tumor-associated protein 2-like N-terminal domain-containing protein</fullName>
    </recommendedName>
</protein>
<feature type="compositionally biased region" description="Basic and acidic residues" evidence="1">
    <location>
        <begin position="389"/>
        <end position="400"/>
    </location>
</feature>
<evidence type="ECO:0000313" key="4">
    <source>
        <dbReference type="Proteomes" id="UP001165090"/>
    </source>
</evidence>
<evidence type="ECO:0000259" key="2">
    <source>
        <dbReference type="Pfam" id="PF10159"/>
    </source>
</evidence>
<feature type="compositionally biased region" description="Basic and acidic residues" evidence="1">
    <location>
        <begin position="521"/>
        <end position="543"/>
    </location>
</feature>
<feature type="compositionally biased region" description="Low complexity" evidence="1">
    <location>
        <begin position="151"/>
        <end position="160"/>
    </location>
</feature>
<feature type="compositionally biased region" description="Gly residues" evidence="1">
    <location>
        <begin position="283"/>
        <end position="297"/>
    </location>
</feature>
<feature type="compositionally biased region" description="Low complexity" evidence="1">
    <location>
        <begin position="503"/>
        <end position="512"/>
    </location>
</feature>
<feature type="region of interest" description="Disordered" evidence="1">
    <location>
        <begin position="133"/>
        <end position="562"/>
    </location>
</feature>
<feature type="compositionally biased region" description="Basic and acidic residues" evidence="1">
    <location>
        <begin position="298"/>
        <end position="316"/>
    </location>
</feature>
<feature type="compositionally biased region" description="Basic and acidic residues" evidence="1">
    <location>
        <begin position="360"/>
        <end position="382"/>
    </location>
</feature>
<accession>A0ABQ5SLK7</accession>
<dbReference type="Pfam" id="PF10159">
    <property type="entry name" value="MMtag"/>
    <property type="match status" value="1"/>
</dbReference>
<feature type="compositionally biased region" description="Low complexity" evidence="1">
    <location>
        <begin position="179"/>
        <end position="194"/>
    </location>
</feature>
<feature type="compositionally biased region" description="Pro residues" evidence="1">
    <location>
        <begin position="162"/>
        <end position="178"/>
    </location>
</feature>
<feature type="compositionally biased region" description="Basic and acidic residues" evidence="1">
    <location>
        <begin position="326"/>
        <end position="346"/>
    </location>
</feature>
<dbReference type="PANTHER" id="PTHR14580">
    <property type="entry name" value="MULTIPLE MYELOMA TUMOR-ASSOCIATED PROTEIN 2 FAMILY MEMBER"/>
    <property type="match status" value="1"/>
</dbReference>
<feature type="compositionally biased region" description="Low complexity" evidence="1">
    <location>
        <begin position="266"/>
        <end position="275"/>
    </location>
</feature>
<sequence>MSLYNGPPRPGARGGRDQFSWDNVKADKDREYYLGHSVKALAGRWQKGRDVYWYTREKSGQDSIQDEIQAVKRREDELMMEAMGLKPKTVAKPAPKLDKHDLDELIKGKQDEQEQPDDAAAAVQEADRIKGLGYVAGTGPGLADAVRTTLPGVGPAVASGGPPGPAPPGQHLPPPPPRQQQHLPAGRLATATGAPPGGLRPGAALALAAGMTSEQLKELQRAEKRAKKEAKREAKKAKKEAKRAKKAAKKSRKEPGEDAKGQQAKGSASSSSDGNSSDEGDGGDLGGRGGGRRQGGSGREREEGGLRDHQHPDGGGRRGPYNVAHAPHDVSRDPWHRRAEEGEDGNRPSTAAETGRGRRGAADRQYGKYDRVYDREYDRDRSAMAGTGRVERGVEAEARRWQGHGGGNDSELVGQSRLPLKRARHDSPSLSPQPRSRRRRSASGSPPPHPYQHCQQHRHDTPSPDRGAKGQQKRRLKPDDLYSRQPSRLDLGGPTRFRHGSYGDEAVAAAARDGGGGGSGDPRDGRAQVDTPDWRNNNDKEGGRAGGRGQGRDWNRSRSPVQ</sequence>
<name>A0ABQ5SLK7_9CHLO</name>
<organism evidence="3 4">
    <name type="scientific">Volvox africanus</name>
    <dbReference type="NCBI Taxonomy" id="51714"/>
    <lineage>
        <taxon>Eukaryota</taxon>
        <taxon>Viridiplantae</taxon>
        <taxon>Chlorophyta</taxon>
        <taxon>core chlorophytes</taxon>
        <taxon>Chlorophyceae</taxon>
        <taxon>CS clade</taxon>
        <taxon>Chlamydomonadales</taxon>
        <taxon>Volvocaceae</taxon>
        <taxon>Volvox</taxon>
    </lineage>
</organism>
<feature type="region of interest" description="Disordered" evidence="1">
    <location>
        <begin position="1"/>
        <end position="21"/>
    </location>
</feature>
<keyword evidence="4" id="KW-1185">Reference proteome</keyword>
<feature type="compositionally biased region" description="Basic residues" evidence="1">
    <location>
        <begin position="224"/>
        <end position="252"/>
    </location>
</feature>
<feature type="domain" description="Multiple myeloma tumor-associated protein 2-like N-terminal" evidence="2">
    <location>
        <begin position="11"/>
        <end position="84"/>
    </location>
</feature>
<gene>
    <name evidence="3" type="ORF">VaNZ11_015184</name>
</gene>
<comment type="caution">
    <text evidence="3">The sequence shown here is derived from an EMBL/GenBank/DDBJ whole genome shotgun (WGS) entry which is preliminary data.</text>
</comment>
<dbReference type="InterPro" id="IPR039207">
    <property type="entry name" value="MMTAG2-like"/>
</dbReference>
<proteinExistence type="predicted"/>